<evidence type="ECO:0000256" key="5">
    <source>
        <dbReference type="SAM" id="MobiDB-lite"/>
    </source>
</evidence>
<dbReference type="GO" id="GO:0033617">
    <property type="term" value="P:mitochondrial respiratory chain complex IV assembly"/>
    <property type="evidence" value="ECO:0007669"/>
    <property type="project" value="TreeGrafter"/>
</dbReference>
<dbReference type="InterPro" id="IPR040153">
    <property type="entry name" value="Rcf2"/>
</dbReference>
<evidence type="ECO:0000256" key="6">
    <source>
        <dbReference type="SAM" id="Phobius"/>
    </source>
</evidence>
<comment type="subcellular location">
    <subcellularLocation>
        <location evidence="1">Mitochondrion</location>
    </subcellularLocation>
</comment>
<accession>A0A0C2X8U3</accession>
<evidence type="ECO:0000256" key="3">
    <source>
        <dbReference type="ARBA" id="ARBA00022989"/>
    </source>
</evidence>
<evidence type="ECO:0000313" key="9">
    <source>
        <dbReference type="Proteomes" id="UP000054097"/>
    </source>
</evidence>
<feature type="transmembrane region" description="Helical" evidence="6">
    <location>
        <begin position="120"/>
        <end position="138"/>
    </location>
</feature>
<dbReference type="OrthoDB" id="1915122at2759"/>
<reference evidence="9" key="2">
    <citation type="submission" date="2015-01" db="EMBL/GenBank/DDBJ databases">
        <title>Evolutionary Origins and Diversification of the Mycorrhizal Mutualists.</title>
        <authorList>
            <consortium name="DOE Joint Genome Institute"/>
            <consortium name="Mycorrhizal Genomics Consortium"/>
            <person name="Kohler A."/>
            <person name="Kuo A."/>
            <person name="Nagy L.G."/>
            <person name="Floudas D."/>
            <person name="Copeland A."/>
            <person name="Barry K.W."/>
            <person name="Cichocki N."/>
            <person name="Veneault-Fourrey C."/>
            <person name="LaButti K."/>
            <person name="Lindquist E.A."/>
            <person name="Lipzen A."/>
            <person name="Lundell T."/>
            <person name="Morin E."/>
            <person name="Murat C."/>
            <person name="Riley R."/>
            <person name="Ohm R."/>
            <person name="Sun H."/>
            <person name="Tunlid A."/>
            <person name="Henrissat B."/>
            <person name="Grigoriev I.V."/>
            <person name="Hibbett D.S."/>
            <person name="Martin F."/>
        </authorList>
    </citation>
    <scope>NUCLEOTIDE SEQUENCE [LARGE SCALE GENOMIC DNA]</scope>
    <source>
        <strain evidence="9">MAFF 305830</strain>
    </source>
</reference>
<dbReference type="PANTHER" id="PTHR28018:SF3">
    <property type="entry name" value="RESPIRATORY SUPERCOMPLEX FACTOR 2, MITOCHONDRIAL"/>
    <property type="match status" value="1"/>
</dbReference>
<dbReference type="AlphaFoldDB" id="A0A0C2X8U3"/>
<protein>
    <recommendedName>
        <fullName evidence="7">HIG1 domain-containing protein</fullName>
    </recommendedName>
</protein>
<proteinExistence type="predicted"/>
<keyword evidence="4 6" id="KW-0472">Membrane</keyword>
<keyword evidence="3 6" id="KW-1133">Transmembrane helix</keyword>
<evidence type="ECO:0000259" key="7">
    <source>
        <dbReference type="PROSITE" id="PS51503"/>
    </source>
</evidence>
<keyword evidence="2 6" id="KW-0812">Transmembrane</keyword>
<organism evidence="8 9">
    <name type="scientific">Serendipita vermifera MAFF 305830</name>
    <dbReference type="NCBI Taxonomy" id="933852"/>
    <lineage>
        <taxon>Eukaryota</taxon>
        <taxon>Fungi</taxon>
        <taxon>Dikarya</taxon>
        <taxon>Basidiomycota</taxon>
        <taxon>Agaricomycotina</taxon>
        <taxon>Agaricomycetes</taxon>
        <taxon>Sebacinales</taxon>
        <taxon>Serendipitaceae</taxon>
        <taxon>Serendipita</taxon>
    </lineage>
</organism>
<dbReference type="Proteomes" id="UP000054097">
    <property type="component" value="Unassembled WGS sequence"/>
</dbReference>
<feature type="transmembrane region" description="Helical" evidence="6">
    <location>
        <begin position="153"/>
        <end position="172"/>
    </location>
</feature>
<evidence type="ECO:0000256" key="1">
    <source>
        <dbReference type="ARBA" id="ARBA00004173"/>
    </source>
</evidence>
<reference evidence="8 9" key="1">
    <citation type="submission" date="2014-04" db="EMBL/GenBank/DDBJ databases">
        <authorList>
            <consortium name="DOE Joint Genome Institute"/>
            <person name="Kuo A."/>
            <person name="Zuccaro A."/>
            <person name="Kohler A."/>
            <person name="Nagy L.G."/>
            <person name="Floudas D."/>
            <person name="Copeland A."/>
            <person name="Barry K.W."/>
            <person name="Cichocki N."/>
            <person name="Veneault-Fourrey C."/>
            <person name="LaButti K."/>
            <person name="Lindquist E.A."/>
            <person name="Lipzen A."/>
            <person name="Lundell T."/>
            <person name="Morin E."/>
            <person name="Murat C."/>
            <person name="Sun H."/>
            <person name="Tunlid A."/>
            <person name="Henrissat B."/>
            <person name="Grigoriev I.V."/>
            <person name="Hibbett D.S."/>
            <person name="Martin F."/>
            <person name="Nordberg H.P."/>
            <person name="Cantor M.N."/>
            <person name="Hua S.X."/>
        </authorList>
    </citation>
    <scope>NUCLEOTIDE SEQUENCE [LARGE SCALE GENOMIC DNA]</scope>
    <source>
        <strain evidence="8 9">MAFF 305830</strain>
    </source>
</reference>
<dbReference type="STRING" id="933852.A0A0C2X8U3"/>
<dbReference type="PROSITE" id="PS51503">
    <property type="entry name" value="HIG1"/>
    <property type="match status" value="1"/>
</dbReference>
<sequence>MKIVTKEEIEEFDKVTRVGAAKGLALGLGTSLPLSVLAHRISPTYRAIPLPLKAFGVVMLTSATTVIWAERAGINYDRERYSQSLYGSEELERQRQAEKEKEKQIKTMDKLKEGLSDHRYSIIVGGWAAAMAGAWAYISRDKYMTTSQKIVQVRMWAQGATIAMIIGTAFAAQSERTKLKEHKPVDHSWMTQLKENPEQSSIQKVTTA</sequence>
<evidence type="ECO:0000256" key="2">
    <source>
        <dbReference type="ARBA" id="ARBA00022692"/>
    </source>
</evidence>
<keyword evidence="9" id="KW-1185">Reference proteome</keyword>
<evidence type="ECO:0000313" key="8">
    <source>
        <dbReference type="EMBL" id="KIM25612.1"/>
    </source>
</evidence>
<dbReference type="PANTHER" id="PTHR28018">
    <property type="entry name" value="RESPIRATORY SUPERCOMPLEX FACTOR 2, MITOCHONDRIAL"/>
    <property type="match status" value="1"/>
</dbReference>
<name>A0A0C2X8U3_SERVB</name>
<evidence type="ECO:0000256" key="4">
    <source>
        <dbReference type="ARBA" id="ARBA00023136"/>
    </source>
</evidence>
<dbReference type="GO" id="GO:0005739">
    <property type="term" value="C:mitochondrion"/>
    <property type="evidence" value="ECO:0007669"/>
    <property type="project" value="UniProtKB-SubCell"/>
</dbReference>
<gene>
    <name evidence="8" type="ORF">M408DRAFT_26155</name>
</gene>
<feature type="domain" description="HIG1" evidence="7">
    <location>
        <begin position="92"/>
        <end position="183"/>
    </location>
</feature>
<dbReference type="Gene3D" id="6.10.140.1320">
    <property type="match status" value="1"/>
</dbReference>
<dbReference type="HOGENOM" id="CLU_079101_1_1_1"/>
<dbReference type="Pfam" id="PF04588">
    <property type="entry name" value="HIG_1_N"/>
    <property type="match status" value="1"/>
</dbReference>
<feature type="region of interest" description="Disordered" evidence="5">
    <location>
        <begin position="189"/>
        <end position="208"/>
    </location>
</feature>
<dbReference type="EMBL" id="KN824313">
    <property type="protein sequence ID" value="KIM25612.1"/>
    <property type="molecule type" value="Genomic_DNA"/>
</dbReference>
<dbReference type="InterPro" id="IPR007667">
    <property type="entry name" value="Hypoxia_induced_domain"/>
</dbReference>